<dbReference type="CDD" id="cd06261">
    <property type="entry name" value="TM_PBP2"/>
    <property type="match status" value="1"/>
</dbReference>
<feature type="transmembrane region" description="Helical" evidence="7">
    <location>
        <begin position="256"/>
        <end position="282"/>
    </location>
</feature>
<dbReference type="AlphaFoldDB" id="A0A8B2NEN2"/>
<keyword evidence="10" id="KW-1185">Reference proteome</keyword>
<dbReference type="Pfam" id="PF19300">
    <property type="entry name" value="BPD_transp_1_N"/>
    <property type="match status" value="1"/>
</dbReference>
<gene>
    <name evidence="9" type="ORF">DLJ53_28995</name>
</gene>
<feature type="transmembrane region" description="Helical" evidence="7">
    <location>
        <begin position="102"/>
        <end position="123"/>
    </location>
</feature>
<comment type="caution">
    <text evidence="9">The sequence shown here is derived from an EMBL/GenBank/DDBJ whole genome shotgun (WGS) entry which is preliminary data.</text>
</comment>
<feature type="domain" description="ABC transmembrane type-1" evidence="8">
    <location>
        <begin position="96"/>
        <end position="325"/>
    </location>
</feature>
<feature type="transmembrane region" description="Helical" evidence="7">
    <location>
        <begin position="143"/>
        <end position="162"/>
    </location>
</feature>
<dbReference type="GO" id="GO:0071916">
    <property type="term" value="F:dipeptide transmembrane transporter activity"/>
    <property type="evidence" value="ECO:0007669"/>
    <property type="project" value="TreeGrafter"/>
</dbReference>
<name>A0A8B2NEN2_9HYPH</name>
<feature type="transmembrane region" description="Helical" evidence="7">
    <location>
        <begin position="6"/>
        <end position="26"/>
    </location>
</feature>
<dbReference type="InterPro" id="IPR035906">
    <property type="entry name" value="MetI-like_sf"/>
</dbReference>
<evidence type="ECO:0000313" key="9">
    <source>
        <dbReference type="EMBL" id="RAH97248.1"/>
    </source>
</evidence>
<protein>
    <submittedName>
        <fullName evidence="9">Peptide ABC transporter permease</fullName>
    </submittedName>
</protein>
<evidence type="ECO:0000256" key="1">
    <source>
        <dbReference type="ARBA" id="ARBA00004651"/>
    </source>
</evidence>
<dbReference type="Pfam" id="PF00528">
    <property type="entry name" value="BPD_transp_1"/>
    <property type="match status" value="1"/>
</dbReference>
<dbReference type="EMBL" id="QHHQ01000009">
    <property type="protein sequence ID" value="RAH97248.1"/>
    <property type="molecule type" value="Genomic_DNA"/>
</dbReference>
<proteinExistence type="inferred from homology"/>
<feature type="transmembrane region" description="Helical" evidence="7">
    <location>
        <begin position="302"/>
        <end position="328"/>
    </location>
</feature>
<dbReference type="InterPro" id="IPR045621">
    <property type="entry name" value="BPD_transp_1_N"/>
</dbReference>
<feature type="transmembrane region" description="Helical" evidence="7">
    <location>
        <begin position="194"/>
        <end position="217"/>
    </location>
</feature>
<evidence type="ECO:0000256" key="6">
    <source>
        <dbReference type="ARBA" id="ARBA00023136"/>
    </source>
</evidence>
<accession>A0A8B2NEN2</accession>
<dbReference type="SUPFAM" id="SSF161098">
    <property type="entry name" value="MetI-like"/>
    <property type="match status" value="1"/>
</dbReference>
<keyword evidence="4 7" id="KW-0812">Transmembrane</keyword>
<dbReference type="Gene3D" id="1.10.3720.10">
    <property type="entry name" value="MetI-like"/>
    <property type="match status" value="1"/>
</dbReference>
<evidence type="ECO:0000259" key="8">
    <source>
        <dbReference type="PROSITE" id="PS50928"/>
    </source>
</evidence>
<evidence type="ECO:0000256" key="7">
    <source>
        <dbReference type="RuleBase" id="RU363032"/>
    </source>
</evidence>
<dbReference type="PANTHER" id="PTHR43163">
    <property type="entry name" value="DIPEPTIDE TRANSPORT SYSTEM PERMEASE PROTEIN DPPB-RELATED"/>
    <property type="match status" value="1"/>
</dbReference>
<keyword evidence="6 7" id="KW-0472">Membrane</keyword>
<evidence type="ECO:0000256" key="5">
    <source>
        <dbReference type="ARBA" id="ARBA00022989"/>
    </source>
</evidence>
<reference evidence="9 10" key="1">
    <citation type="submission" date="2018-05" db="EMBL/GenBank/DDBJ databases">
        <title>Acuticoccus sediminis sp. nov., isolated from deep-sea sediment of Indian Ocean.</title>
        <authorList>
            <person name="Liu X."/>
            <person name="Lai Q."/>
            <person name="Du Y."/>
            <person name="Sun F."/>
            <person name="Zhang X."/>
            <person name="Wang S."/>
            <person name="Shao Z."/>
        </authorList>
    </citation>
    <scope>NUCLEOTIDE SEQUENCE [LARGE SCALE GENOMIC DNA]</scope>
    <source>
        <strain evidence="9 10">PTG4-2</strain>
    </source>
</reference>
<keyword evidence="5 7" id="KW-1133">Transmembrane helix</keyword>
<evidence type="ECO:0000256" key="4">
    <source>
        <dbReference type="ARBA" id="ARBA00022692"/>
    </source>
</evidence>
<evidence type="ECO:0000313" key="10">
    <source>
        <dbReference type="Proteomes" id="UP000249590"/>
    </source>
</evidence>
<comment type="similarity">
    <text evidence="7">Belongs to the binding-protein-dependent transport system permease family.</text>
</comment>
<keyword evidence="2 7" id="KW-0813">Transport</keyword>
<evidence type="ECO:0000256" key="3">
    <source>
        <dbReference type="ARBA" id="ARBA00022475"/>
    </source>
</evidence>
<organism evidence="9 10">
    <name type="scientific">Acuticoccus sediminis</name>
    <dbReference type="NCBI Taxonomy" id="2184697"/>
    <lineage>
        <taxon>Bacteria</taxon>
        <taxon>Pseudomonadati</taxon>
        <taxon>Pseudomonadota</taxon>
        <taxon>Alphaproteobacteria</taxon>
        <taxon>Hyphomicrobiales</taxon>
        <taxon>Amorphaceae</taxon>
        <taxon>Acuticoccus</taxon>
    </lineage>
</organism>
<sequence length="335" mass="36644">MLRFIVGRLGLIIPTFIGITLIAFIFPRALPGDPVMMLAGERGVAPERYQQLLVQFGYDRPIWEQYFTYVGNLLQGDFGNSISTKRPVLQEFLTLFPATLELSVFAMLFAVIIGIPAGIVAAVKRGSFFDQATMGVALTGYSMPIFWWGLLLIILFSGVLGWTPVSGRISLMYYFPTVTGFMTIDALLSGEKGAFASAVSHLILPTIVLGTIPLAVIARQTRSAMLEVLAEDYVRTARAKGLPPRRVIGLHALRNAMIPVITTIGLQVGVLFAGAILTETIFSWPGIGKWMVDSISRRDYSVVQGGLVLIAGLVMVVNLVVDLLYGLINPRIRHK</sequence>
<dbReference type="RefSeq" id="WP_111351744.1">
    <property type="nucleotide sequence ID" value="NZ_JAIWKD010000009.1"/>
</dbReference>
<dbReference type="PANTHER" id="PTHR43163:SF6">
    <property type="entry name" value="DIPEPTIDE TRANSPORT SYSTEM PERMEASE PROTEIN DPPB-RELATED"/>
    <property type="match status" value="1"/>
</dbReference>
<comment type="subcellular location">
    <subcellularLocation>
        <location evidence="1 7">Cell membrane</location>
        <topology evidence="1 7">Multi-pass membrane protein</topology>
    </subcellularLocation>
</comment>
<dbReference type="OrthoDB" id="9807402at2"/>
<evidence type="ECO:0000256" key="2">
    <source>
        <dbReference type="ARBA" id="ARBA00022448"/>
    </source>
</evidence>
<keyword evidence="3" id="KW-1003">Cell membrane</keyword>
<dbReference type="InterPro" id="IPR000515">
    <property type="entry name" value="MetI-like"/>
</dbReference>
<dbReference type="PROSITE" id="PS50928">
    <property type="entry name" value="ABC_TM1"/>
    <property type="match status" value="1"/>
</dbReference>
<dbReference type="GO" id="GO:0005886">
    <property type="term" value="C:plasma membrane"/>
    <property type="evidence" value="ECO:0007669"/>
    <property type="project" value="UniProtKB-SubCell"/>
</dbReference>
<dbReference type="Proteomes" id="UP000249590">
    <property type="component" value="Unassembled WGS sequence"/>
</dbReference>